<dbReference type="EMBL" id="SMKA01000111">
    <property type="protein sequence ID" value="TDC26290.1"/>
    <property type="molecule type" value="Genomic_DNA"/>
</dbReference>
<feature type="region of interest" description="Disordered" evidence="1">
    <location>
        <begin position="52"/>
        <end position="75"/>
    </location>
</feature>
<name>A0A4R4PV24_9ACTN</name>
<dbReference type="Proteomes" id="UP000295075">
    <property type="component" value="Unassembled WGS sequence"/>
</dbReference>
<keyword evidence="2" id="KW-0472">Membrane</keyword>
<dbReference type="OrthoDB" id="3765654at2"/>
<feature type="transmembrane region" description="Helical" evidence="2">
    <location>
        <begin position="30"/>
        <end position="52"/>
    </location>
</feature>
<evidence type="ECO:0000256" key="1">
    <source>
        <dbReference type="SAM" id="MobiDB-lite"/>
    </source>
</evidence>
<proteinExistence type="predicted"/>
<comment type="caution">
    <text evidence="3">The sequence shown here is derived from an EMBL/GenBank/DDBJ whole genome shotgun (WGS) entry which is preliminary data.</text>
</comment>
<feature type="region of interest" description="Disordered" evidence="1">
    <location>
        <begin position="1"/>
        <end position="27"/>
    </location>
</feature>
<keyword evidence="4" id="KW-1185">Reference proteome</keyword>
<evidence type="ECO:0000256" key="2">
    <source>
        <dbReference type="SAM" id="Phobius"/>
    </source>
</evidence>
<evidence type="ECO:0000313" key="3">
    <source>
        <dbReference type="EMBL" id="TDC26290.1"/>
    </source>
</evidence>
<sequence length="443" mass="45722">MAGSHRAQRGGGRAAAREARRQKARKRNQTIAAGVAVVVLVGGGGIAALNAFGGDDSSGDAKKGSGDDRSSDSKVLADDTGLLDVAGAKTLGSTGTWTVSDTSDGSGAGDHDYVCQSQRFADPSGLRTWVRKFANASTKDSAVQYVEVSNDAAAAEKAYGTIVGWFSQCAAEKRTRLNNSYLLSGMGEKGWIAVFGQATGPKTRYRTVSVTLAGQATLVVEHDTNGTSPPKPDAVLNATAAALQKICPQTGGCGSGTPAAKASLLPTSEPAGFMAPAELPIIAAVDKPWVSTPGKVGNTTQCERTDPKKAKAAKYATQTYLAPGAKVPTEFGLDDTVARFASPNAAAAYVNLVRKNVDGCQKAVSTAKVHSAGNLSTGGVKGEAWEASFDTGNGKKAKFRIGVAAAGNHAVYLLFPVLTDLDITDSAFLDTLRRAAERSVSYK</sequence>
<evidence type="ECO:0000313" key="4">
    <source>
        <dbReference type="Proteomes" id="UP000295075"/>
    </source>
</evidence>
<keyword evidence="2" id="KW-0812">Transmembrane</keyword>
<accession>A0A4R4PV24</accession>
<dbReference type="AlphaFoldDB" id="A0A4R4PV24"/>
<keyword evidence="2" id="KW-1133">Transmembrane helix</keyword>
<organism evidence="3 4">
    <name type="scientific">Kribbella albertanoniae</name>
    <dbReference type="NCBI Taxonomy" id="1266829"/>
    <lineage>
        <taxon>Bacteria</taxon>
        <taxon>Bacillati</taxon>
        <taxon>Actinomycetota</taxon>
        <taxon>Actinomycetes</taxon>
        <taxon>Propionibacteriales</taxon>
        <taxon>Kribbellaceae</taxon>
        <taxon>Kribbella</taxon>
    </lineage>
</organism>
<gene>
    <name evidence="3" type="ORF">E1261_22775</name>
</gene>
<protein>
    <submittedName>
        <fullName evidence="3">Uncharacterized protein</fullName>
    </submittedName>
</protein>
<reference evidence="3 4" key="1">
    <citation type="submission" date="2019-03" db="EMBL/GenBank/DDBJ databases">
        <title>Draft genome sequences of novel Actinobacteria.</title>
        <authorList>
            <person name="Sahin N."/>
            <person name="Ay H."/>
            <person name="Saygin H."/>
        </authorList>
    </citation>
    <scope>NUCLEOTIDE SEQUENCE [LARGE SCALE GENOMIC DNA]</scope>
    <source>
        <strain evidence="3 4">JCM 30547</strain>
    </source>
</reference>
<feature type="compositionally biased region" description="Basic and acidic residues" evidence="1">
    <location>
        <begin position="59"/>
        <end position="75"/>
    </location>
</feature>